<evidence type="ECO:0000256" key="3">
    <source>
        <dbReference type="ARBA" id="ARBA00022695"/>
    </source>
</evidence>
<dbReference type="GO" id="GO:0016779">
    <property type="term" value="F:nucleotidyltransferase activity"/>
    <property type="evidence" value="ECO:0007669"/>
    <property type="project" value="UniProtKB-KW"/>
</dbReference>
<evidence type="ECO:0000313" key="8">
    <source>
        <dbReference type="Proteomes" id="UP000701801"/>
    </source>
</evidence>
<dbReference type="SUPFAM" id="SSF56399">
    <property type="entry name" value="ADP-ribosylation"/>
    <property type="match status" value="1"/>
</dbReference>
<dbReference type="PANTHER" id="PTHR21328">
    <property type="entry name" value="POLY ADP-RIBOSE POLYMERASE FAMILY, MEMBER PARP"/>
    <property type="match status" value="1"/>
</dbReference>
<dbReference type="Pfam" id="PF00179">
    <property type="entry name" value="UQ_con"/>
    <property type="match status" value="1"/>
</dbReference>
<dbReference type="PROSITE" id="PS50127">
    <property type="entry name" value="UBC_2"/>
    <property type="match status" value="1"/>
</dbReference>
<dbReference type="Gene3D" id="3.10.110.10">
    <property type="entry name" value="Ubiquitin Conjugating Enzyme"/>
    <property type="match status" value="1"/>
</dbReference>
<reference evidence="7" key="1">
    <citation type="submission" date="2021-07" db="EMBL/GenBank/DDBJ databases">
        <authorList>
            <person name="Durling M."/>
        </authorList>
    </citation>
    <scope>NUCLEOTIDE SEQUENCE</scope>
</reference>
<keyword evidence="8" id="KW-1185">Reference proteome</keyword>
<name>A0A9N9LBS5_9HELO</name>
<dbReference type="InterPro" id="IPR051838">
    <property type="entry name" value="ARTD_PARP"/>
</dbReference>
<evidence type="ECO:0000256" key="2">
    <source>
        <dbReference type="ARBA" id="ARBA00022679"/>
    </source>
</evidence>
<feature type="domain" description="UBC core" evidence="6">
    <location>
        <begin position="998"/>
        <end position="1164"/>
    </location>
</feature>
<dbReference type="CDD" id="cd23802">
    <property type="entry name" value="UBCc_UBE2Q"/>
    <property type="match status" value="1"/>
</dbReference>
<dbReference type="SUPFAM" id="SSF54495">
    <property type="entry name" value="UBC-like"/>
    <property type="match status" value="1"/>
</dbReference>
<evidence type="ECO:0000259" key="6">
    <source>
        <dbReference type="PROSITE" id="PS50127"/>
    </source>
</evidence>
<feature type="compositionally biased region" description="Acidic residues" evidence="5">
    <location>
        <begin position="121"/>
        <end position="140"/>
    </location>
</feature>
<organism evidence="7 8">
    <name type="scientific">Hymenoscyphus albidus</name>
    <dbReference type="NCBI Taxonomy" id="595503"/>
    <lineage>
        <taxon>Eukaryota</taxon>
        <taxon>Fungi</taxon>
        <taxon>Dikarya</taxon>
        <taxon>Ascomycota</taxon>
        <taxon>Pezizomycotina</taxon>
        <taxon>Leotiomycetes</taxon>
        <taxon>Helotiales</taxon>
        <taxon>Helotiaceae</taxon>
        <taxon>Hymenoscyphus</taxon>
    </lineage>
</organism>
<evidence type="ECO:0000256" key="4">
    <source>
        <dbReference type="ARBA" id="ARBA00023027"/>
    </source>
</evidence>
<gene>
    <name evidence="7" type="ORF">HYALB_00000872</name>
</gene>
<dbReference type="InterPro" id="IPR012317">
    <property type="entry name" value="Poly(ADP-ribose)pol_cat_dom"/>
</dbReference>
<dbReference type="EMBL" id="CAJVRM010000003">
    <property type="protein sequence ID" value="CAG8970893.1"/>
    <property type="molecule type" value="Genomic_DNA"/>
</dbReference>
<proteinExistence type="predicted"/>
<keyword evidence="1" id="KW-0328">Glycosyltransferase</keyword>
<feature type="region of interest" description="Disordered" evidence="5">
    <location>
        <begin position="109"/>
        <end position="168"/>
    </location>
</feature>
<dbReference type="SMART" id="SM00212">
    <property type="entry name" value="UBCc"/>
    <property type="match status" value="1"/>
</dbReference>
<dbReference type="Proteomes" id="UP000701801">
    <property type="component" value="Unassembled WGS sequence"/>
</dbReference>
<dbReference type="InterPro" id="IPR000608">
    <property type="entry name" value="UBC"/>
</dbReference>
<dbReference type="Gene3D" id="3.90.228.10">
    <property type="match status" value="1"/>
</dbReference>
<comment type="caution">
    <text evidence="7">The sequence shown here is derived from an EMBL/GenBank/DDBJ whole genome shotgun (WGS) entry which is preliminary data.</text>
</comment>
<dbReference type="AlphaFoldDB" id="A0A9N9LBS5"/>
<dbReference type="FunFam" id="3.10.110.10:FF:000107">
    <property type="entry name" value="Ubiquitin conjugating enzyme, putative"/>
    <property type="match status" value="1"/>
</dbReference>
<keyword evidence="4" id="KW-0520">NAD</keyword>
<keyword evidence="3" id="KW-0548">Nucleotidyltransferase</keyword>
<dbReference type="Pfam" id="PF00644">
    <property type="entry name" value="PARP"/>
    <property type="match status" value="1"/>
</dbReference>
<evidence type="ECO:0000313" key="7">
    <source>
        <dbReference type="EMBL" id="CAG8970893.1"/>
    </source>
</evidence>
<dbReference type="OrthoDB" id="109543at2759"/>
<evidence type="ECO:0000256" key="5">
    <source>
        <dbReference type="SAM" id="MobiDB-lite"/>
    </source>
</evidence>
<accession>A0A9N9LBS5</accession>
<sequence length="1189" mass="131598">MGRKDYIADVADVSSKNLPSIVSVAKGGEDGEVHICYAPPDRDPFNITIMSTDVFSYPSENGYYISTDDSVDLPAGVDGALELIQQSSMGTRIQELLSAISGNLDRHFSMGTRDNPVGLDSDTDIEMGEGEDSENEDENEIFPGYPGYTSNEESSDGETKQDLSPEAAGRLNRRIRADLRAIKRNGLRVGVLDGAKADSVSSLISISTKVDKLGLSEEAIQAWDLEPQQYIILLVRYRGRYQSFEDIISEAAANLNVDYRIGVGKKYKPTLAEALAAFTDSKINDPNFSNAQDSGKQSQAGFSSLFISSSLNEFVNQSLITLVKIRNSVGVGWAGAKSWYNEKQSRMGGPDAAPSESVCNQDALDNQKSLPDMLSCDHFTDHGDEQVSFPLVAAQFTLRYLVRCTEYCLVCHDRIEGDFEALKPYVCNKPLCLYQYMSLGFGPSVEHEILTQPYVVDLLTSFCYAGAMNQRLREYPTGMALLVPQVTIKTSRDGNNGRYYPPNPQDSTSSTVHPKTLTSAMEVKFDAGRQEIIFDGRKYDKSPVKKGDWVVVSTIDRTPTHHRVEDTIQYPCVTLSKEATAFQNPDTNTNVHTPATTPPPQNTIPAYVVSYSENFDDLDPVSKAEIIVDLLKTLPSLKEMRTYLLGQSRSAEPRLRSWNDRISPAALGILRWIVASNRSCIVQVDKCPDQDDTDATMAKIRLDQRIAHIGSSYVQFRFAQGSPDKEQRFLNALKAQQANLNTAYPTIFAWHGSKLENWHSIIRSGLDYKDTLNGRAYGHGVYHARDQNVSLGYSAHGSGIWQGSSLKIASAMSLNEIVNCPTQFASYTPYYVVQHIDWIQCRYLLVQVSAGTGDNDYARDTTASVNENRQDDISQDPQYRATSTLNKTIGIPSCAITTSKRFRDDKDKVLQAKTKLAKLPNILKRKHSQSSGAAPLMDVSDSDEMDDIAFFLSDSETGGSSQSKSLQTPLTDFVPGSLDHSTLPMLDEPSYATPMATKALQRNLKEVLAIQKKTPLHELGWYLDEKLVNNMYQWIVELHSFDPSLPLAKDMKASEVTSIVLEIRFGKDYPHSPPFVRVIRPRFLPFSVGGGGHVTAGGAMCMELLTNSGWSAVSSIESVLLQVRMAMMNLEPKPARLEGKGTINRQYDYQVGEAIEAYKRACLQHGWQIPSDFGQFALTPSAYGTSRGS</sequence>
<feature type="region of interest" description="Disordered" evidence="5">
    <location>
        <begin position="493"/>
        <end position="512"/>
    </location>
</feature>
<protein>
    <recommendedName>
        <fullName evidence="6">UBC core domain-containing protein</fullName>
    </recommendedName>
</protein>
<evidence type="ECO:0000256" key="1">
    <source>
        <dbReference type="ARBA" id="ARBA00022676"/>
    </source>
</evidence>
<dbReference type="InterPro" id="IPR016135">
    <property type="entry name" value="UBQ-conjugating_enzyme/RWD"/>
</dbReference>
<keyword evidence="2" id="KW-0808">Transferase</keyword>
<dbReference type="GO" id="GO:0003950">
    <property type="term" value="F:NAD+ poly-ADP-ribosyltransferase activity"/>
    <property type="evidence" value="ECO:0007669"/>
    <property type="project" value="InterPro"/>
</dbReference>